<proteinExistence type="predicted"/>
<dbReference type="PANTHER" id="PTHR30024">
    <property type="entry name" value="ALIPHATIC SULFONATES-BINDING PROTEIN-RELATED"/>
    <property type="match status" value="1"/>
</dbReference>
<organism evidence="3 4">
    <name type="scientific">Rhodoferax koreensis</name>
    <dbReference type="NCBI Taxonomy" id="1842727"/>
    <lineage>
        <taxon>Bacteria</taxon>
        <taxon>Pseudomonadati</taxon>
        <taxon>Pseudomonadota</taxon>
        <taxon>Betaproteobacteria</taxon>
        <taxon>Burkholderiales</taxon>
        <taxon>Comamonadaceae</taxon>
        <taxon>Rhodoferax</taxon>
    </lineage>
</organism>
<dbReference type="Pfam" id="PF09084">
    <property type="entry name" value="NMT1"/>
    <property type="match status" value="1"/>
</dbReference>
<dbReference type="Gene3D" id="3.40.190.10">
    <property type="entry name" value="Periplasmic binding protein-like II"/>
    <property type="match status" value="2"/>
</dbReference>
<name>A0A1P8JR11_9BURK</name>
<dbReference type="CDD" id="cd13555">
    <property type="entry name" value="PBP2_sulfate_ester_like"/>
    <property type="match status" value="1"/>
</dbReference>
<dbReference type="KEGG" id="rhy:RD110_02185"/>
<evidence type="ECO:0000256" key="1">
    <source>
        <dbReference type="SAM" id="SignalP"/>
    </source>
</evidence>
<evidence type="ECO:0000259" key="2">
    <source>
        <dbReference type="Pfam" id="PF09084"/>
    </source>
</evidence>
<evidence type="ECO:0000313" key="4">
    <source>
        <dbReference type="Proteomes" id="UP000186609"/>
    </source>
</evidence>
<sequence>MSKPFSRLRRITLAAATLALSFASFSASAAPQVIRIGVATAGGGEPVTWGGSPGGVVRVNQWLEKEFKASGVQVEWLFFKGAGPAVNEALSNKQIDFAYQGDLPQVIGRANGLKTKLLLVSGARNNLYVATPPQSEIRGIKDLKDKTVSIFRGTNGHLVAINVLAANGLAERDLKTVNLDAGSAQAALVSNGVDAVFGGFELFKVRDQGLAKVVYSTQGQDPAFTRQAALLVREDFEKENKAEVQRVVDVFVRAADWSSDEKNRAELFRLWALSGTPLASWEAEFDKQELAQRNSPIPDDFIVARYKAVVDDAVKLKLIRRAVPVDGWFDTSYLKASLKKFGLEQRWAEYDARGRAKAGGASVASR</sequence>
<protein>
    <submittedName>
        <fullName evidence="3">Nitrate ABC transporter substrate-binding protein</fullName>
    </submittedName>
</protein>
<dbReference type="Proteomes" id="UP000186609">
    <property type="component" value="Chromosome"/>
</dbReference>
<dbReference type="EMBL" id="CP019236">
    <property type="protein sequence ID" value="APW36165.1"/>
    <property type="molecule type" value="Genomic_DNA"/>
</dbReference>
<feature type="domain" description="SsuA/THI5-like" evidence="2">
    <location>
        <begin position="67"/>
        <end position="259"/>
    </location>
</feature>
<accession>A0A1P8JR11</accession>
<dbReference type="RefSeq" id="WP_076196264.1">
    <property type="nucleotide sequence ID" value="NZ_CP019236.1"/>
</dbReference>
<gene>
    <name evidence="3" type="ORF">RD110_02185</name>
</gene>
<dbReference type="SUPFAM" id="SSF53850">
    <property type="entry name" value="Periplasmic binding protein-like II"/>
    <property type="match status" value="1"/>
</dbReference>
<dbReference type="PANTHER" id="PTHR30024:SF21">
    <property type="entry name" value="ABC TRANSPORTER SUBSTRATE-BINDING PROTEIN"/>
    <property type="match status" value="1"/>
</dbReference>
<feature type="signal peptide" evidence="1">
    <location>
        <begin position="1"/>
        <end position="29"/>
    </location>
</feature>
<dbReference type="AlphaFoldDB" id="A0A1P8JR11"/>
<dbReference type="STRING" id="1842727.RD110_02185"/>
<evidence type="ECO:0000313" key="3">
    <source>
        <dbReference type="EMBL" id="APW36165.1"/>
    </source>
</evidence>
<feature type="chain" id="PRO_5013134400" evidence="1">
    <location>
        <begin position="30"/>
        <end position="366"/>
    </location>
</feature>
<reference evidence="3 4" key="1">
    <citation type="submission" date="2017-01" db="EMBL/GenBank/DDBJ databases">
        <authorList>
            <person name="Mah S.A."/>
            <person name="Swanson W.J."/>
            <person name="Moy G.W."/>
            <person name="Vacquier V.D."/>
        </authorList>
    </citation>
    <scope>NUCLEOTIDE SEQUENCE [LARGE SCALE GENOMIC DNA]</scope>
    <source>
        <strain evidence="3 4">DCY110</strain>
    </source>
</reference>
<keyword evidence="1" id="KW-0732">Signal</keyword>
<dbReference type="OrthoDB" id="9780180at2"/>
<dbReference type="InterPro" id="IPR015168">
    <property type="entry name" value="SsuA/THI5"/>
</dbReference>
<keyword evidence="4" id="KW-1185">Reference proteome</keyword>